<dbReference type="InterPro" id="IPR011055">
    <property type="entry name" value="Dup_hybrid_motif"/>
</dbReference>
<dbReference type="GO" id="GO:0006508">
    <property type="term" value="P:proteolysis"/>
    <property type="evidence" value="ECO:0007669"/>
    <property type="project" value="UniProtKB-KW"/>
</dbReference>
<dbReference type="Gene3D" id="2.70.70.10">
    <property type="entry name" value="Glucose Permease (Domain IIA)"/>
    <property type="match status" value="1"/>
</dbReference>
<dbReference type="FunFam" id="2.70.70.10:FF:000002">
    <property type="entry name" value="Murein DD-endopeptidase MepM"/>
    <property type="match status" value="1"/>
</dbReference>
<sequence>MISKQLNHTVTLFSSMPKYHRIGVIILCGALISVGLSRKSTEDSNIPSSSSSILATTAHAASLQNNTAPLVEQAPLSPITEHTTDAITAVEQALQTQPKQSTQVFIEETVKDGDFLETVFKRAKVNSKYMYHLLHNHPKAKSLAKIYPGHKLLFVLDSDGKLAELHHIEDELHKQVFARTDDGYEHSTIALEPEVRLVRTSGTITHSLYAAAKEANLEDKLTMSLADIFGWDVDFALDIRENDSFVVVYEERYLADKYLGSGNIIAAEFVNRGKSIQAVRYVDSRGDAQYYTPEGRNMRKAFLRAPVDFRRISSNFNPRRLHPITKTVRPHRGIDYAASTGTPVWSPGDGKVLVSSYSKYNGNYIVIQHSNNVQTKYLHLHKRKVKKGQRVSQRQVIGTVGTTGLSTAPHLHYEFLLNGVHRNPRTIVSKLPKADPVPKAERERFFAQTQSLVAQLNPTPKATQVASQEQDAPPTTTAM</sequence>
<keyword evidence="12" id="KW-1185">Reference proteome</keyword>
<evidence type="ECO:0000256" key="1">
    <source>
        <dbReference type="ARBA" id="ARBA00001947"/>
    </source>
</evidence>
<feature type="domain" description="M23ase beta-sheet core" evidence="9">
    <location>
        <begin position="330"/>
        <end position="424"/>
    </location>
</feature>
<evidence type="ECO:0000256" key="7">
    <source>
        <dbReference type="ARBA" id="ARBA00023049"/>
    </source>
</evidence>
<feature type="domain" description="Csd3-like second N-terminal" evidence="10">
    <location>
        <begin position="200"/>
        <end position="318"/>
    </location>
</feature>
<organism evidence="11 12">
    <name type="scientific">Marinagarivorans cellulosilyticus</name>
    <dbReference type="NCBI Taxonomy" id="2721545"/>
    <lineage>
        <taxon>Bacteria</taxon>
        <taxon>Pseudomonadati</taxon>
        <taxon>Pseudomonadota</taxon>
        <taxon>Gammaproteobacteria</taxon>
        <taxon>Cellvibrionales</taxon>
        <taxon>Cellvibrionaceae</taxon>
        <taxon>Marinagarivorans</taxon>
    </lineage>
</organism>
<proteinExistence type="predicted"/>
<evidence type="ECO:0000259" key="9">
    <source>
        <dbReference type="Pfam" id="PF01551"/>
    </source>
</evidence>
<dbReference type="EMBL" id="AP023086">
    <property type="protein sequence ID" value="BCD97289.1"/>
    <property type="molecule type" value="Genomic_DNA"/>
</dbReference>
<evidence type="ECO:0000256" key="2">
    <source>
        <dbReference type="ARBA" id="ARBA00004196"/>
    </source>
</evidence>
<dbReference type="PANTHER" id="PTHR21666">
    <property type="entry name" value="PEPTIDASE-RELATED"/>
    <property type="match status" value="1"/>
</dbReference>
<dbReference type="Pfam" id="PF01551">
    <property type="entry name" value="Peptidase_M23"/>
    <property type="match status" value="1"/>
</dbReference>
<dbReference type="Gene3D" id="3.10.450.350">
    <property type="match status" value="2"/>
</dbReference>
<dbReference type="AlphaFoldDB" id="A0AAN1WGR9"/>
<evidence type="ECO:0000313" key="11">
    <source>
        <dbReference type="EMBL" id="BCD97289.1"/>
    </source>
</evidence>
<dbReference type="InterPro" id="IPR050570">
    <property type="entry name" value="Cell_wall_metabolism_enzyme"/>
</dbReference>
<keyword evidence="5" id="KW-0378">Hydrolase</keyword>
<reference evidence="11 12" key="1">
    <citation type="journal article" date="2022" name="IScience">
        <title>An ultrasensitive nanofiber-based assay for enzymatic hydrolysis and deep-sea microbial degradation of cellulose.</title>
        <authorList>
            <person name="Tsudome M."/>
            <person name="Tachioka M."/>
            <person name="Miyazaki M."/>
            <person name="Uchimura K."/>
            <person name="Tsuda M."/>
            <person name="Takaki Y."/>
            <person name="Deguchi S."/>
        </authorList>
    </citation>
    <scope>NUCLEOTIDE SEQUENCE [LARGE SCALE GENOMIC DNA]</scope>
    <source>
        <strain evidence="11 12">GE09</strain>
    </source>
</reference>
<dbReference type="InterPro" id="IPR045834">
    <property type="entry name" value="Csd3_N2"/>
</dbReference>
<dbReference type="RefSeq" id="WP_236986762.1">
    <property type="nucleotide sequence ID" value="NZ_AP023086.1"/>
</dbReference>
<keyword evidence="7" id="KW-0482">Metalloprotease</keyword>
<dbReference type="Pfam" id="PF19425">
    <property type="entry name" value="Csd3_N2"/>
    <property type="match status" value="1"/>
</dbReference>
<dbReference type="SUPFAM" id="SSF51261">
    <property type="entry name" value="Duplicated hybrid motif"/>
    <property type="match status" value="1"/>
</dbReference>
<evidence type="ECO:0000256" key="3">
    <source>
        <dbReference type="ARBA" id="ARBA00022670"/>
    </source>
</evidence>
<dbReference type="GO" id="GO:0030313">
    <property type="term" value="C:cell envelope"/>
    <property type="evidence" value="ECO:0007669"/>
    <property type="project" value="UniProtKB-SubCell"/>
</dbReference>
<accession>A0AAN1WGR9</accession>
<dbReference type="GO" id="GO:0046872">
    <property type="term" value="F:metal ion binding"/>
    <property type="evidence" value="ECO:0007669"/>
    <property type="project" value="UniProtKB-KW"/>
</dbReference>
<evidence type="ECO:0000256" key="6">
    <source>
        <dbReference type="ARBA" id="ARBA00022833"/>
    </source>
</evidence>
<keyword evidence="4" id="KW-0479">Metal-binding</keyword>
<dbReference type="InterPro" id="IPR016047">
    <property type="entry name" value="M23ase_b-sheet_dom"/>
</dbReference>
<dbReference type="CDD" id="cd12797">
    <property type="entry name" value="M23_peptidase"/>
    <property type="match status" value="1"/>
</dbReference>
<evidence type="ECO:0000256" key="4">
    <source>
        <dbReference type="ARBA" id="ARBA00022723"/>
    </source>
</evidence>
<evidence type="ECO:0000259" key="10">
    <source>
        <dbReference type="Pfam" id="PF19425"/>
    </source>
</evidence>
<comment type="subcellular location">
    <subcellularLocation>
        <location evidence="2">Cell envelope</location>
    </subcellularLocation>
</comment>
<evidence type="ECO:0000256" key="5">
    <source>
        <dbReference type="ARBA" id="ARBA00022801"/>
    </source>
</evidence>
<dbReference type="KEGG" id="marq:MARGE09_P1490"/>
<evidence type="ECO:0000313" key="12">
    <source>
        <dbReference type="Proteomes" id="UP001320119"/>
    </source>
</evidence>
<gene>
    <name evidence="11" type="ORF">MARGE09_P1490</name>
</gene>
<name>A0AAN1WGR9_9GAMM</name>
<dbReference type="GO" id="GO:0042834">
    <property type="term" value="F:peptidoglycan binding"/>
    <property type="evidence" value="ECO:0007669"/>
    <property type="project" value="InterPro"/>
</dbReference>
<dbReference type="PANTHER" id="PTHR21666:SF288">
    <property type="entry name" value="CELL DIVISION PROTEIN YTFB"/>
    <property type="match status" value="1"/>
</dbReference>
<dbReference type="GO" id="GO:0004222">
    <property type="term" value="F:metalloendopeptidase activity"/>
    <property type="evidence" value="ECO:0007669"/>
    <property type="project" value="TreeGrafter"/>
</dbReference>
<dbReference type="Proteomes" id="UP001320119">
    <property type="component" value="Chromosome"/>
</dbReference>
<evidence type="ECO:0008006" key="13">
    <source>
        <dbReference type="Google" id="ProtNLM"/>
    </source>
</evidence>
<keyword evidence="3" id="KW-0645">Protease</keyword>
<feature type="region of interest" description="Disordered" evidence="8">
    <location>
        <begin position="456"/>
        <end position="479"/>
    </location>
</feature>
<protein>
    <recommendedName>
        <fullName evidence="13">Peptidase M23</fullName>
    </recommendedName>
</protein>
<keyword evidence="6" id="KW-0862">Zinc</keyword>
<comment type="cofactor">
    <cofactor evidence="1">
        <name>Zn(2+)</name>
        <dbReference type="ChEBI" id="CHEBI:29105"/>
    </cofactor>
</comment>
<evidence type="ECO:0000256" key="8">
    <source>
        <dbReference type="SAM" id="MobiDB-lite"/>
    </source>
</evidence>